<dbReference type="AlphaFoldDB" id="A0A0F8VSY6"/>
<sequence length="141" mass="16643">MEKVKVFNYPWHIAHQYELVRIPNTEWSWLAQHRRGYSASPRGDFVKDYNIKYVPHYEEGKYDFALLHLDQQCFEEGIMDRGKGSLFVQVNSVIKDIPKVVLMHGTPFYPESFNCDITEDNYKKKGYTKDQISKSSVLIEM</sequence>
<reference evidence="1" key="1">
    <citation type="journal article" date="2015" name="Nature">
        <title>Complex archaea that bridge the gap between prokaryotes and eukaryotes.</title>
        <authorList>
            <person name="Spang A."/>
            <person name="Saw J.H."/>
            <person name="Jorgensen S.L."/>
            <person name="Zaremba-Niedzwiedzka K."/>
            <person name="Martijn J."/>
            <person name="Lind A.E."/>
            <person name="van Eijk R."/>
            <person name="Schleper C."/>
            <person name="Guy L."/>
            <person name="Ettema T.J."/>
        </authorList>
    </citation>
    <scope>NUCLEOTIDE SEQUENCE</scope>
</reference>
<organism evidence="1">
    <name type="scientific">marine sediment metagenome</name>
    <dbReference type="NCBI Taxonomy" id="412755"/>
    <lineage>
        <taxon>unclassified sequences</taxon>
        <taxon>metagenomes</taxon>
        <taxon>ecological metagenomes</taxon>
    </lineage>
</organism>
<proteinExistence type="predicted"/>
<evidence type="ECO:0000313" key="1">
    <source>
        <dbReference type="EMBL" id="KKK47463.1"/>
    </source>
</evidence>
<feature type="non-terminal residue" evidence="1">
    <location>
        <position position="141"/>
    </location>
</feature>
<accession>A0A0F8VSY6</accession>
<dbReference type="EMBL" id="LAZR01069566">
    <property type="protein sequence ID" value="KKK47463.1"/>
    <property type="molecule type" value="Genomic_DNA"/>
</dbReference>
<protein>
    <submittedName>
        <fullName evidence="1">Uncharacterized protein</fullName>
    </submittedName>
</protein>
<comment type="caution">
    <text evidence="1">The sequence shown here is derived from an EMBL/GenBank/DDBJ whole genome shotgun (WGS) entry which is preliminary data.</text>
</comment>
<gene>
    <name evidence="1" type="ORF">LCGC14_3154920</name>
</gene>
<name>A0A0F8VSY6_9ZZZZ</name>